<organism evidence="8 9">
    <name type="scientific">Exiguobacterium aurantiacum</name>
    <dbReference type="NCBI Taxonomy" id="33987"/>
    <lineage>
        <taxon>Bacteria</taxon>
        <taxon>Bacillati</taxon>
        <taxon>Bacillota</taxon>
        <taxon>Bacilli</taxon>
        <taxon>Bacillales</taxon>
        <taxon>Bacillales Family XII. Incertae Sedis</taxon>
        <taxon>Exiguobacterium</taxon>
    </lineage>
</organism>
<dbReference type="GO" id="GO:0016020">
    <property type="term" value="C:membrane"/>
    <property type="evidence" value="ECO:0007669"/>
    <property type="project" value="UniProtKB-SubCell"/>
</dbReference>
<sequence>MQMHSVERLSEYVLLIPAYNPDQALIELVQSLKQEGFVHIVVVNDGSAEACRPVFEAVEPYVSRLLEHEKNAGKGAALKTGLRYIVDRYPEALGTITVDADGQHLPEDVHHVYDEGVVWPHHLIMGCRDFSGEAIPFRSRFGNEVTRLVMTIGSGLRLKDTQTGLRAIPTRYARQLLDVPGNRYEFEMNMLTFTKRLHVPIHQTPIQTVYVDENASSHFRPVIDSILIYRMFLAYSLSSVASFLMDIGVYALLIFLLNPLFETTHVIIGTVVGRVVSSLFNYYVNRKIVFKSTARRSMVKYFGLVGAQMALSAALVYALFFIFRDGEVILKVIVDSFLFVASYYVQKRWIFKR</sequence>
<gene>
    <name evidence="8" type="ORF">NCTC13163_01410</name>
</gene>
<dbReference type="STRING" id="1397694.GCA_000702585_01913"/>
<evidence type="ECO:0000256" key="1">
    <source>
        <dbReference type="ARBA" id="ARBA00004141"/>
    </source>
</evidence>
<feature type="domain" description="Glycosyltransferase 2-like" evidence="6">
    <location>
        <begin position="15"/>
        <end position="137"/>
    </location>
</feature>
<evidence type="ECO:0000256" key="2">
    <source>
        <dbReference type="ARBA" id="ARBA00022692"/>
    </source>
</evidence>
<dbReference type="InterPro" id="IPR029044">
    <property type="entry name" value="Nucleotide-diphossugar_trans"/>
</dbReference>
<feature type="transmembrane region" description="Helical" evidence="5">
    <location>
        <begin position="263"/>
        <end position="280"/>
    </location>
</feature>
<dbReference type="Pfam" id="PF00535">
    <property type="entry name" value="Glycos_transf_2"/>
    <property type="match status" value="1"/>
</dbReference>
<protein>
    <submittedName>
        <fullName evidence="8">N-glycosyltransferase</fullName>
    </submittedName>
</protein>
<dbReference type="InterPro" id="IPR001173">
    <property type="entry name" value="Glyco_trans_2-like"/>
</dbReference>
<dbReference type="InterPro" id="IPR007267">
    <property type="entry name" value="GtrA_DPMS_TM"/>
</dbReference>
<evidence type="ECO:0000256" key="4">
    <source>
        <dbReference type="ARBA" id="ARBA00023136"/>
    </source>
</evidence>
<dbReference type="CDD" id="cd04179">
    <property type="entry name" value="DPM_DPG-synthase_like"/>
    <property type="match status" value="1"/>
</dbReference>
<dbReference type="EMBL" id="UGGP01000001">
    <property type="protein sequence ID" value="STO08048.1"/>
    <property type="molecule type" value="Genomic_DNA"/>
</dbReference>
<proteinExistence type="predicted"/>
<feature type="transmembrane region" description="Helical" evidence="5">
    <location>
        <begin position="232"/>
        <end position="257"/>
    </location>
</feature>
<keyword evidence="3 5" id="KW-1133">Transmembrane helix</keyword>
<dbReference type="GO" id="GO:0000271">
    <property type="term" value="P:polysaccharide biosynthetic process"/>
    <property type="evidence" value="ECO:0007669"/>
    <property type="project" value="InterPro"/>
</dbReference>
<dbReference type="Pfam" id="PF04138">
    <property type="entry name" value="GtrA_DPMS_TM"/>
    <property type="match status" value="1"/>
</dbReference>
<dbReference type="Proteomes" id="UP000254060">
    <property type="component" value="Unassembled WGS sequence"/>
</dbReference>
<dbReference type="AlphaFoldDB" id="A0A377FTG6"/>
<evidence type="ECO:0000256" key="5">
    <source>
        <dbReference type="SAM" id="Phobius"/>
    </source>
</evidence>
<dbReference type="GO" id="GO:0016740">
    <property type="term" value="F:transferase activity"/>
    <property type="evidence" value="ECO:0007669"/>
    <property type="project" value="UniProtKB-KW"/>
</dbReference>
<evidence type="ECO:0000259" key="7">
    <source>
        <dbReference type="Pfam" id="PF04138"/>
    </source>
</evidence>
<dbReference type="SUPFAM" id="SSF53448">
    <property type="entry name" value="Nucleotide-diphospho-sugar transferases"/>
    <property type="match status" value="1"/>
</dbReference>
<evidence type="ECO:0000313" key="9">
    <source>
        <dbReference type="Proteomes" id="UP000254060"/>
    </source>
</evidence>
<dbReference type="Gene3D" id="3.90.550.10">
    <property type="entry name" value="Spore Coat Polysaccharide Biosynthesis Protein SpsA, Chain A"/>
    <property type="match status" value="1"/>
</dbReference>
<keyword evidence="2 5" id="KW-0812">Transmembrane</keyword>
<accession>A0A377FTG6</accession>
<evidence type="ECO:0000256" key="3">
    <source>
        <dbReference type="ARBA" id="ARBA00022989"/>
    </source>
</evidence>
<feature type="domain" description="GtrA/DPMS transmembrane" evidence="7">
    <location>
        <begin position="235"/>
        <end position="351"/>
    </location>
</feature>
<evidence type="ECO:0000259" key="6">
    <source>
        <dbReference type="Pfam" id="PF00535"/>
    </source>
</evidence>
<feature type="transmembrane region" description="Helical" evidence="5">
    <location>
        <begin position="301"/>
        <end position="322"/>
    </location>
</feature>
<keyword evidence="8" id="KW-0808">Transferase</keyword>
<feature type="transmembrane region" description="Helical" evidence="5">
    <location>
        <begin position="328"/>
        <end position="345"/>
    </location>
</feature>
<dbReference type="OrthoDB" id="9810303at2"/>
<dbReference type="RefSeq" id="WP_029334919.1">
    <property type="nucleotide sequence ID" value="NZ_UGGP01000001.1"/>
</dbReference>
<name>A0A377FTG6_9BACL</name>
<reference evidence="8 9" key="1">
    <citation type="submission" date="2018-06" db="EMBL/GenBank/DDBJ databases">
        <authorList>
            <consortium name="Pathogen Informatics"/>
            <person name="Doyle S."/>
        </authorList>
    </citation>
    <scope>NUCLEOTIDE SEQUENCE [LARGE SCALE GENOMIC DNA]</scope>
    <source>
        <strain evidence="8 9">NCTC13163</strain>
    </source>
</reference>
<dbReference type="GO" id="GO:0006487">
    <property type="term" value="P:protein N-linked glycosylation"/>
    <property type="evidence" value="ECO:0007669"/>
    <property type="project" value="TreeGrafter"/>
</dbReference>
<dbReference type="PANTHER" id="PTHR10859:SF114">
    <property type="entry name" value="DOLICHOL-PHOSPHATE MANNOSYLTRANSFERASE"/>
    <property type="match status" value="1"/>
</dbReference>
<keyword evidence="4 5" id="KW-0472">Membrane</keyword>
<dbReference type="PANTHER" id="PTHR10859">
    <property type="entry name" value="GLYCOSYL TRANSFERASE"/>
    <property type="match status" value="1"/>
</dbReference>
<evidence type="ECO:0000313" key="8">
    <source>
        <dbReference type="EMBL" id="STO08048.1"/>
    </source>
</evidence>
<comment type="subcellular location">
    <subcellularLocation>
        <location evidence="1">Membrane</location>
        <topology evidence="1">Multi-pass membrane protein</topology>
    </subcellularLocation>
</comment>